<evidence type="ECO:0000313" key="9">
    <source>
        <dbReference type="Proteomes" id="UP000037939"/>
    </source>
</evidence>
<dbReference type="AlphaFoldDB" id="A0A0N0GR07"/>
<feature type="domain" description="EamA" evidence="7">
    <location>
        <begin position="173"/>
        <end position="305"/>
    </location>
</feature>
<evidence type="ECO:0000256" key="4">
    <source>
        <dbReference type="ARBA" id="ARBA00022989"/>
    </source>
</evidence>
<dbReference type="SUPFAM" id="SSF103481">
    <property type="entry name" value="Multidrug resistance efflux transporter EmrE"/>
    <property type="match status" value="2"/>
</dbReference>
<feature type="transmembrane region" description="Helical" evidence="6">
    <location>
        <begin position="168"/>
        <end position="188"/>
    </location>
</feature>
<dbReference type="InterPro" id="IPR050638">
    <property type="entry name" value="AA-Vitamin_Transporters"/>
</dbReference>
<accession>A0A0N0GR07</accession>
<dbReference type="PATRIC" id="fig|857265.3.peg.396"/>
<feature type="transmembrane region" description="Helical" evidence="6">
    <location>
        <begin position="86"/>
        <end position="109"/>
    </location>
</feature>
<evidence type="ECO:0000313" key="8">
    <source>
        <dbReference type="EMBL" id="KPC55370.1"/>
    </source>
</evidence>
<comment type="subcellular location">
    <subcellularLocation>
        <location evidence="1">Membrane</location>
        <topology evidence="1">Multi-pass membrane protein</topology>
    </subcellularLocation>
</comment>
<organism evidence="8 9">
    <name type="scientific">Amantichitinum ursilacus</name>
    <dbReference type="NCBI Taxonomy" id="857265"/>
    <lineage>
        <taxon>Bacteria</taxon>
        <taxon>Pseudomonadati</taxon>
        <taxon>Pseudomonadota</taxon>
        <taxon>Betaproteobacteria</taxon>
        <taxon>Neisseriales</taxon>
        <taxon>Chitinibacteraceae</taxon>
        <taxon>Amantichitinum</taxon>
    </lineage>
</organism>
<evidence type="ECO:0000259" key="7">
    <source>
        <dbReference type="Pfam" id="PF00892"/>
    </source>
</evidence>
<name>A0A0N0GR07_9NEIS</name>
<evidence type="ECO:0000256" key="5">
    <source>
        <dbReference type="ARBA" id="ARBA00023136"/>
    </source>
</evidence>
<sequence length="313" mass="33026">MAGRTPDDAGSMLRFSHAATAMILSRFAPVAPMLFVLLWSSGFIAAKLGLRYIAPFHFLALRFALVLLILLPLAPLLNVRWPRGRLLMHAGIAGLLTQTLYFVGVFTALGVGMSAGTMALIAGLQPIVVSVLATFWLPERRSTRQWAGLLLALLGVLLVVGNKLGSGVLTLGGVLAAVTALCSISAGTVYQKRFCASVDLLAASAIQCAVSLAVIAPLAWATEAARFDPHPAFWLALAWLVLVVSIGAIGILLWLLRHGEAGKVASLFFLVPPATTLMAWLMFAEPLTLPMLGGTALAVIGVWLAVKTAPARS</sequence>
<feature type="transmembrane region" description="Helical" evidence="6">
    <location>
        <begin position="146"/>
        <end position="162"/>
    </location>
</feature>
<keyword evidence="4 6" id="KW-1133">Transmembrane helix</keyword>
<dbReference type="InterPro" id="IPR000620">
    <property type="entry name" value="EamA_dom"/>
</dbReference>
<comment type="caution">
    <text evidence="8">The sequence shown here is derived from an EMBL/GenBank/DDBJ whole genome shotgun (WGS) entry which is preliminary data.</text>
</comment>
<protein>
    <submittedName>
        <fullName evidence="8">Putative amino-acid metabolite efflux pump</fullName>
    </submittedName>
</protein>
<keyword evidence="3 6" id="KW-0812">Transmembrane</keyword>
<gene>
    <name evidence="8" type="primary">eamA_1</name>
    <name evidence="8" type="ORF">WG78_01895</name>
</gene>
<keyword evidence="5 6" id="KW-0472">Membrane</keyword>
<comment type="similarity">
    <text evidence="2">Belongs to the EamA transporter family.</text>
</comment>
<dbReference type="Proteomes" id="UP000037939">
    <property type="component" value="Unassembled WGS sequence"/>
</dbReference>
<dbReference type="GO" id="GO:0016020">
    <property type="term" value="C:membrane"/>
    <property type="evidence" value="ECO:0007669"/>
    <property type="project" value="UniProtKB-SubCell"/>
</dbReference>
<dbReference type="Pfam" id="PF00892">
    <property type="entry name" value="EamA"/>
    <property type="match status" value="2"/>
</dbReference>
<feature type="transmembrane region" description="Helical" evidence="6">
    <location>
        <begin position="52"/>
        <end position="74"/>
    </location>
</feature>
<dbReference type="STRING" id="857265.WG78_01895"/>
<dbReference type="PANTHER" id="PTHR32322:SF2">
    <property type="entry name" value="EAMA DOMAIN-CONTAINING PROTEIN"/>
    <property type="match status" value="1"/>
</dbReference>
<feature type="transmembrane region" description="Helical" evidence="6">
    <location>
        <begin position="232"/>
        <end position="255"/>
    </location>
</feature>
<dbReference type="EMBL" id="LAQT01000001">
    <property type="protein sequence ID" value="KPC55370.1"/>
    <property type="molecule type" value="Genomic_DNA"/>
</dbReference>
<keyword evidence="9" id="KW-1185">Reference proteome</keyword>
<reference evidence="8 9" key="1">
    <citation type="submission" date="2015-07" db="EMBL/GenBank/DDBJ databases">
        <title>Draft genome sequence of the Amantichitinum ursilacus IGB-41, a new chitin-degrading bacterium.</title>
        <authorList>
            <person name="Kirstahler P."/>
            <person name="Guenther M."/>
            <person name="Grumaz C."/>
            <person name="Rupp S."/>
            <person name="Zibek S."/>
            <person name="Sohn K."/>
        </authorList>
    </citation>
    <scope>NUCLEOTIDE SEQUENCE [LARGE SCALE GENOMIC DNA]</scope>
    <source>
        <strain evidence="8 9">IGB-41</strain>
    </source>
</reference>
<feature type="transmembrane region" description="Helical" evidence="6">
    <location>
        <begin position="115"/>
        <end position="137"/>
    </location>
</feature>
<feature type="transmembrane region" description="Helical" evidence="6">
    <location>
        <begin position="21"/>
        <end position="46"/>
    </location>
</feature>
<evidence type="ECO:0000256" key="2">
    <source>
        <dbReference type="ARBA" id="ARBA00007362"/>
    </source>
</evidence>
<proteinExistence type="inferred from homology"/>
<dbReference type="PANTHER" id="PTHR32322">
    <property type="entry name" value="INNER MEMBRANE TRANSPORTER"/>
    <property type="match status" value="1"/>
</dbReference>
<feature type="transmembrane region" description="Helical" evidence="6">
    <location>
        <begin position="289"/>
        <end position="306"/>
    </location>
</feature>
<evidence type="ECO:0000256" key="3">
    <source>
        <dbReference type="ARBA" id="ARBA00022692"/>
    </source>
</evidence>
<feature type="transmembrane region" description="Helical" evidence="6">
    <location>
        <begin position="200"/>
        <end position="220"/>
    </location>
</feature>
<dbReference type="InterPro" id="IPR037185">
    <property type="entry name" value="EmrE-like"/>
</dbReference>
<dbReference type="RefSeq" id="WP_201782324.1">
    <property type="nucleotide sequence ID" value="NZ_LAQT01000001.1"/>
</dbReference>
<feature type="transmembrane region" description="Helical" evidence="6">
    <location>
        <begin position="264"/>
        <end position="283"/>
    </location>
</feature>
<evidence type="ECO:0000256" key="6">
    <source>
        <dbReference type="SAM" id="Phobius"/>
    </source>
</evidence>
<evidence type="ECO:0000256" key="1">
    <source>
        <dbReference type="ARBA" id="ARBA00004141"/>
    </source>
</evidence>
<feature type="domain" description="EamA" evidence="7">
    <location>
        <begin position="33"/>
        <end position="160"/>
    </location>
</feature>